<evidence type="ECO:0000313" key="2">
    <source>
        <dbReference type="EMBL" id="KAK4462336.1"/>
    </source>
</evidence>
<name>A0AAV9HTJ4_9PEZI</name>
<dbReference type="EMBL" id="MU864974">
    <property type="protein sequence ID" value="KAK4462336.1"/>
    <property type="molecule type" value="Genomic_DNA"/>
</dbReference>
<reference evidence="2" key="2">
    <citation type="submission" date="2023-06" db="EMBL/GenBank/DDBJ databases">
        <authorList>
            <consortium name="Lawrence Berkeley National Laboratory"/>
            <person name="Mondo S.J."/>
            <person name="Hensen N."/>
            <person name="Bonometti L."/>
            <person name="Westerberg I."/>
            <person name="Brannstrom I.O."/>
            <person name="Guillou S."/>
            <person name="Cros-Aarteil S."/>
            <person name="Calhoun S."/>
            <person name="Haridas S."/>
            <person name="Kuo A."/>
            <person name="Pangilinan J."/>
            <person name="Riley R."/>
            <person name="Labutti K."/>
            <person name="Andreopoulos B."/>
            <person name="Lipzen A."/>
            <person name="Chen C."/>
            <person name="Yanf M."/>
            <person name="Daum C."/>
            <person name="Ng V."/>
            <person name="Clum A."/>
            <person name="Steindorff A."/>
            <person name="Ohm R."/>
            <person name="Martin F."/>
            <person name="Silar P."/>
            <person name="Natvig D."/>
            <person name="Lalanne C."/>
            <person name="Gautier V."/>
            <person name="Ament-Velasquez S.L."/>
            <person name="Kruys A."/>
            <person name="Hutchinson M.I."/>
            <person name="Powell A.J."/>
            <person name="Barry K."/>
            <person name="Miller A.N."/>
            <person name="Grigoriev I.V."/>
            <person name="Debuchy R."/>
            <person name="Gladieux P."/>
            <person name="Thoren M.H."/>
            <person name="Johannesson H."/>
        </authorList>
    </citation>
    <scope>NUCLEOTIDE SEQUENCE</scope>
    <source>
        <strain evidence="2">PSN324</strain>
    </source>
</reference>
<dbReference type="Proteomes" id="UP001321749">
    <property type="component" value="Unassembled WGS sequence"/>
</dbReference>
<keyword evidence="1" id="KW-0732">Signal</keyword>
<keyword evidence="3" id="KW-1185">Reference proteome</keyword>
<proteinExistence type="predicted"/>
<dbReference type="AlphaFoldDB" id="A0AAV9HTJ4"/>
<gene>
    <name evidence="2" type="ORF">QBC42DRAFT_268164</name>
</gene>
<feature type="signal peptide" evidence="1">
    <location>
        <begin position="1"/>
        <end position="31"/>
    </location>
</feature>
<accession>A0AAV9HTJ4</accession>
<comment type="caution">
    <text evidence="2">The sequence shown here is derived from an EMBL/GenBank/DDBJ whole genome shotgun (WGS) entry which is preliminary data.</text>
</comment>
<reference evidence="2" key="1">
    <citation type="journal article" date="2023" name="Mol. Phylogenet. Evol.">
        <title>Genome-scale phylogeny and comparative genomics of the fungal order Sordariales.</title>
        <authorList>
            <person name="Hensen N."/>
            <person name="Bonometti L."/>
            <person name="Westerberg I."/>
            <person name="Brannstrom I.O."/>
            <person name="Guillou S."/>
            <person name="Cros-Aarteil S."/>
            <person name="Calhoun S."/>
            <person name="Haridas S."/>
            <person name="Kuo A."/>
            <person name="Mondo S."/>
            <person name="Pangilinan J."/>
            <person name="Riley R."/>
            <person name="LaButti K."/>
            <person name="Andreopoulos B."/>
            <person name="Lipzen A."/>
            <person name="Chen C."/>
            <person name="Yan M."/>
            <person name="Daum C."/>
            <person name="Ng V."/>
            <person name="Clum A."/>
            <person name="Steindorff A."/>
            <person name="Ohm R.A."/>
            <person name="Martin F."/>
            <person name="Silar P."/>
            <person name="Natvig D.O."/>
            <person name="Lalanne C."/>
            <person name="Gautier V."/>
            <person name="Ament-Velasquez S.L."/>
            <person name="Kruys A."/>
            <person name="Hutchinson M.I."/>
            <person name="Powell A.J."/>
            <person name="Barry K."/>
            <person name="Miller A.N."/>
            <person name="Grigoriev I.V."/>
            <person name="Debuchy R."/>
            <person name="Gladieux P."/>
            <person name="Hiltunen Thoren M."/>
            <person name="Johannesson H."/>
        </authorList>
    </citation>
    <scope>NUCLEOTIDE SEQUENCE</scope>
    <source>
        <strain evidence="2">PSN324</strain>
    </source>
</reference>
<evidence type="ECO:0000313" key="3">
    <source>
        <dbReference type="Proteomes" id="UP001321749"/>
    </source>
</evidence>
<feature type="chain" id="PRO_5043462927" evidence="1">
    <location>
        <begin position="32"/>
        <end position="90"/>
    </location>
</feature>
<evidence type="ECO:0000256" key="1">
    <source>
        <dbReference type="SAM" id="SignalP"/>
    </source>
</evidence>
<protein>
    <submittedName>
        <fullName evidence="2">Uncharacterized protein</fullName>
    </submittedName>
</protein>
<sequence>MHHDCLCMHTITPLILVLHVVTGAIKNKTKADPPNPAMLGRLPTRNFCETTRYIKQLLKSYPILEAKPHPPPQKKLSDCLPFNRVTYSLF</sequence>
<organism evidence="2 3">
    <name type="scientific">Cladorrhinum samala</name>
    <dbReference type="NCBI Taxonomy" id="585594"/>
    <lineage>
        <taxon>Eukaryota</taxon>
        <taxon>Fungi</taxon>
        <taxon>Dikarya</taxon>
        <taxon>Ascomycota</taxon>
        <taxon>Pezizomycotina</taxon>
        <taxon>Sordariomycetes</taxon>
        <taxon>Sordariomycetidae</taxon>
        <taxon>Sordariales</taxon>
        <taxon>Podosporaceae</taxon>
        <taxon>Cladorrhinum</taxon>
    </lineage>
</organism>